<reference evidence="2 3" key="1">
    <citation type="submission" date="2020-02" db="EMBL/GenBank/DDBJ databases">
        <title>Whole-genome analyses of novel actinobacteria.</title>
        <authorList>
            <person name="Sahin N."/>
            <person name="Tokatli A."/>
        </authorList>
    </citation>
    <scope>NUCLEOTIDE SEQUENCE [LARGE SCALE GENOMIC DNA]</scope>
    <source>
        <strain evidence="2 3">YC419</strain>
    </source>
</reference>
<dbReference type="Proteomes" id="UP001518140">
    <property type="component" value="Unassembled WGS sequence"/>
</dbReference>
<accession>A0ABX0E640</accession>
<dbReference type="RefSeq" id="WP_165344479.1">
    <property type="nucleotide sequence ID" value="NZ_JAAKZX010000216.1"/>
</dbReference>
<keyword evidence="3" id="KW-1185">Reference proteome</keyword>
<evidence type="ECO:0000313" key="3">
    <source>
        <dbReference type="Proteomes" id="UP001518140"/>
    </source>
</evidence>
<keyword evidence="1" id="KW-1133">Transmembrane helix</keyword>
<evidence type="ECO:0000256" key="1">
    <source>
        <dbReference type="SAM" id="Phobius"/>
    </source>
</evidence>
<keyword evidence="1" id="KW-0812">Transmembrane</keyword>
<comment type="caution">
    <text evidence="2">The sequence shown here is derived from an EMBL/GenBank/DDBJ whole genome shotgun (WGS) entry which is preliminary data.</text>
</comment>
<organism evidence="2 3">
    <name type="scientific">Streptomyces ureilyticus</name>
    <dbReference type="NCBI Taxonomy" id="1775131"/>
    <lineage>
        <taxon>Bacteria</taxon>
        <taxon>Bacillati</taxon>
        <taxon>Actinomycetota</taxon>
        <taxon>Actinomycetes</taxon>
        <taxon>Kitasatosporales</taxon>
        <taxon>Streptomycetaceae</taxon>
        <taxon>Streptomyces</taxon>
    </lineage>
</organism>
<keyword evidence="1" id="KW-0472">Membrane</keyword>
<sequence length="47" mass="4840">MTHHSVNAPSAADHNPELYQLTVSGAFLSILPLVAALLVLGAFGVPV</sequence>
<dbReference type="EMBL" id="JAAKZX010000216">
    <property type="protein sequence ID" value="NGO47974.1"/>
    <property type="molecule type" value="Genomic_DNA"/>
</dbReference>
<protein>
    <submittedName>
        <fullName evidence="2">Uncharacterized protein</fullName>
    </submittedName>
</protein>
<gene>
    <name evidence="2" type="ORF">G6048_39820</name>
</gene>
<feature type="transmembrane region" description="Helical" evidence="1">
    <location>
        <begin position="26"/>
        <end position="45"/>
    </location>
</feature>
<proteinExistence type="predicted"/>
<evidence type="ECO:0000313" key="2">
    <source>
        <dbReference type="EMBL" id="NGO47974.1"/>
    </source>
</evidence>
<name>A0ABX0E640_9ACTN</name>